<dbReference type="CDD" id="cd16914">
    <property type="entry name" value="EcfT"/>
    <property type="match status" value="1"/>
</dbReference>
<comment type="subcellular location">
    <subcellularLocation>
        <location evidence="1">Cell membrane</location>
        <topology evidence="1">Multi-pass membrane protein</topology>
    </subcellularLocation>
</comment>
<reference evidence="7 8" key="1">
    <citation type="submission" date="2017-06" db="EMBL/GenBank/DDBJ databases">
        <title>Genome sequencing of cyanobaciteial culture collection at National Institute for Environmental Studies (NIES).</title>
        <authorList>
            <person name="Hirose Y."/>
            <person name="Shimura Y."/>
            <person name="Fujisawa T."/>
            <person name="Nakamura Y."/>
            <person name="Kawachi M."/>
        </authorList>
    </citation>
    <scope>NUCLEOTIDE SEQUENCE [LARGE SCALE GENOMIC DNA]</scope>
    <source>
        <strain evidence="7 8">NIES-37</strain>
    </source>
</reference>
<dbReference type="NCBIfam" id="TIGR02454">
    <property type="entry name" value="ECF_T_CbiQ"/>
    <property type="match status" value="1"/>
</dbReference>
<feature type="transmembrane region" description="Helical" evidence="6">
    <location>
        <begin position="122"/>
        <end position="143"/>
    </location>
</feature>
<keyword evidence="4 6" id="KW-1133">Transmembrane helix</keyword>
<evidence type="ECO:0000256" key="1">
    <source>
        <dbReference type="ARBA" id="ARBA00004651"/>
    </source>
</evidence>
<evidence type="ECO:0000256" key="6">
    <source>
        <dbReference type="SAM" id="Phobius"/>
    </source>
</evidence>
<evidence type="ECO:0000313" key="8">
    <source>
        <dbReference type="Proteomes" id="UP000218785"/>
    </source>
</evidence>
<dbReference type="GO" id="GO:0043190">
    <property type="term" value="C:ATP-binding cassette (ABC) transporter complex"/>
    <property type="evidence" value="ECO:0007669"/>
    <property type="project" value="InterPro"/>
</dbReference>
<keyword evidence="2" id="KW-1003">Cell membrane</keyword>
<organism evidence="7 8">
    <name type="scientific">Tolypothrix tenuis PCC 7101</name>
    <dbReference type="NCBI Taxonomy" id="231146"/>
    <lineage>
        <taxon>Bacteria</taxon>
        <taxon>Bacillati</taxon>
        <taxon>Cyanobacteriota</taxon>
        <taxon>Cyanophyceae</taxon>
        <taxon>Nostocales</taxon>
        <taxon>Tolypothrichaceae</taxon>
        <taxon>Tolypothrix</taxon>
    </lineage>
</organism>
<dbReference type="PANTHER" id="PTHR43723:SF1">
    <property type="entry name" value="COBALT TRANSPORT PROTEIN CBIQ"/>
    <property type="match status" value="1"/>
</dbReference>
<keyword evidence="5 6" id="KW-0472">Membrane</keyword>
<keyword evidence="8" id="KW-1185">Reference proteome</keyword>
<dbReference type="InterPro" id="IPR012809">
    <property type="entry name" value="ECF_CbiQ"/>
</dbReference>
<feature type="transmembrane region" description="Helical" evidence="6">
    <location>
        <begin position="23"/>
        <end position="55"/>
    </location>
</feature>
<feature type="transmembrane region" description="Helical" evidence="6">
    <location>
        <begin position="155"/>
        <end position="173"/>
    </location>
</feature>
<keyword evidence="3 6" id="KW-0812">Transmembrane</keyword>
<feature type="transmembrane region" description="Helical" evidence="6">
    <location>
        <begin position="62"/>
        <end position="82"/>
    </location>
</feature>
<dbReference type="EMBL" id="AP018248">
    <property type="protein sequence ID" value="BAY96288.1"/>
    <property type="molecule type" value="Genomic_DNA"/>
</dbReference>
<evidence type="ECO:0000256" key="3">
    <source>
        <dbReference type="ARBA" id="ARBA00022692"/>
    </source>
</evidence>
<dbReference type="AlphaFoldDB" id="A0A1Z4MS51"/>
<dbReference type="InterPro" id="IPR003339">
    <property type="entry name" value="ABC/ECF_trnsptr_transmembrane"/>
</dbReference>
<evidence type="ECO:0000256" key="2">
    <source>
        <dbReference type="ARBA" id="ARBA00022475"/>
    </source>
</evidence>
<dbReference type="RefSeq" id="WP_096573521.1">
    <property type="nucleotide sequence ID" value="NZ_CAWNJS010000001.1"/>
</dbReference>
<accession>A0A1Z4MS51</accession>
<evidence type="ECO:0000256" key="4">
    <source>
        <dbReference type="ARBA" id="ARBA00022989"/>
    </source>
</evidence>
<dbReference type="Pfam" id="PF02361">
    <property type="entry name" value="CbiQ"/>
    <property type="match status" value="1"/>
</dbReference>
<protein>
    <submittedName>
        <fullName evidence="7">Cobalt transport protein</fullName>
    </submittedName>
</protein>
<evidence type="ECO:0000313" key="7">
    <source>
        <dbReference type="EMBL" id="BAY96288.1"/>
    </source>
</evidence>
<dbReference type="GO" id="GO:0006824">
    <property type="term" value="P:cobalt ion transport"/>
    <property type="evidence" value="ECO:0007669"/>
    <property type="project" value="InterPro"/>
</dbReference>
<dbReference type="InterPro" id="IPR052770">
    <property type="entry name" value="Cobalt_transport_CbiQ"/>
</dbReference>
<dbReference type="KEGG" id="ttq:NIES37_02180"/>
<dbReference type="PANTHER" id="PTHR43723">
    <property type="entry name" value="COBALT TRANSPORT PROTEIN CBIQ"/>
    <property type="match status" value="1"/>
</dbReference>
<dbReference type="Proteomes" id="UP000218785">
    <property type="component" value="Chromosome"/>
</dbReference>
<gene>
    <name evidence="7" type="ORF">NIES37_02180</name>
</gene>
<name>A0A1Z4MS51_9CYAN</name>
<proteinExistence type="predicted"/>
<evidence type="ECO:0000256" key="5">
    <source>
        <dbReference type="ARBA" id="ARBA00023136"/>
    </source>
</evidence>
<sequence>MTLQLDSLAYTNRLRHIPPEHKIIFAIATLIISLCTHPLGQILIALWMGIWIVIYAKIPASIYLKLLIVASFFWLTSLPALILNSTSLANSASVLPDSWSGLMLGQYYFYISRSGSEQALAIFTRALASISCLYFLMLTVPFTEILQTLRRIGCPMLLTELLLLMYRFIFILLRTANELWTAQQSRDGYRTWRISMKSLALLIGQLLQRTLQQYNQFSLGLEARGFQGEFRVWHPHRYRPQPRYIIEAIFGCALLIALQLSQDAGIFTRI</sequence>